<protein>
    <submittedName>
        <fullName evidence="1">Uncharacterized protein</fullName>
    </submittedName>
</protein>
<dbReference type="EMBL" id="LNCD01000063">
    <property type="protein sequence ID" value="KWV53980.1"/>
    <property type="molecule type" value="Genomic_DNA"/>
</dbReference>
<evidence type="ECO:0000313" key="2">
    <source>
        <dbReference type="Proteomes" id="UP000068164"/>
    </source>
</evidence>
<accession>A0A109JRS3</accession>
<evidence type="ECO:0000313" key="1">
    <source>
        <dbReference type="EMBL" id="KWV53980.1"/>
    </source>
</evidence>
<dbReference type="AlphaFoldDB" id="A0A109JRS3"/>
<gene>
    <name evidence="1" type="ORF">AS026_02915</name>
</gene>
<name>A0A109JRS3_9HYPH</name>
<keyword evidence="2" id="KW-1185">Reference proteome</keyword>
<comment type="caution">
    <text evidence="1">The sequence shown here is derived from an EMBL/GenBank/DDBJ whole genome shotgun (WGS) entry which is preliminary data.</text>
</comment>
<organism evidence="1 2">
    <name type="scientific">Rhizobium altiplani</name>
    <dbReference type="NCBI Taxonomy" id="1864509"/>
    <lineage>
        <taxon>Bacteria</taxon>
        <taxon>Pseudomonadati</taxon>
        <taxon>Pseudomonadota</taxon>
        <taxon>Alphaproteobacteria</taxon>
        <taxon>Hyphomicrobiales</taxon>
        <taxon>Rhizobiaceae</taxon>
        <taxon>Rhizobium/Agrobacterium group</taxon>
        <taxon>Rhizobium</taxon>
    </lineage>
</organism>
<dbReference type="Proteomes" id="UP000068164">
    <property type="component" value="Unassembled WGS sequence"/>
</dbReference>
<proteinExistence type="predicted"/>
<sequence>MNAPDHHEARVPSLSKQRCALLDALGWCEEAVEVIFVRVKTDMKLPVSRRQLVAVGHEKRVWSFGEEVVARMQDN</sequence>
<reference evidence="1 2" key="1">
    <citation type="submission" date="2015-11" db="EMBL/GenBank/DDBJ databases">
        <title>Draft Genome Sequence of the Strain BR 10423 (Rhizobium sp.) isolated from nodules of Mimosa pudica.</title>
        <authorList>
            <person name="Barauna A.C."/>
            <person name="Zilli J.E."/>
            <person name="Simoes-Araujo J.L."/>
            <person name="Reis V.M."/>
            <person name="James E.K."/>
            <person name="Reis F.B.Jr."/>
            <person name="Rouws L.F."/>
            <person name="Passos S.R."/>
            <person name="Gois S.R."/>
        </authorList>
    </citation>
    <scope>NUCLEOTIDE SEQUENCE [LARGE SCALE GENOMIC DNA]</scope>
    <source>
        <strain evidence="1 2">BR10423</strain>
    </source>
</reference>